<evidence type="ECO:0000259" key="3">
    <source>
        <dbReference type="SMART" id="SM00822"/>
    </source>
</evidence>
<reference evidence="4 5" key="1">
    <citation type="journal article" date="2014" name="Antonie Van Leeuwenhoek">
        <title>Hyphomonas beringensis sp. nov. and Hyphomonas chukchiensis sp. nov., isolated from surface seawater of the Bering Sea and Chukchi Sea.</title>
        <authorList>
            <person name="Li C."/>
            <person name="Lai Q."/>
            <person name="Li G."/>
            <person name="Dong C."/>
            <person name="Wang J."/>
            <person name="Liao Y."/>
            <person name="Shao Z."/>
        </authorList>
    </citation>
    <scope>NUCLEOTIDE SEQUENCE [LARGE SCALE GENOMIC DNA]</scope>
    <source>
        <strain evidence="4 5">MHS-2</strain>
    </source>
</reference>
<keyword evidence="5" id="KW-1185">Reference proteome</keyword>
<dbReference type="SUPFAM" id="SSF51735">
    <property type="entry name" value="NAD(P)-binding Rossmann-fold domains"/>
    <property type="match status" value="1"/>
</dbReference>
<dbReference type="PANTHER" id="PTHR45024">
    <property type="entry name" value="DEHYDROGENASES, SHORT CHAIN"/>
    <property type="match status" value="1"/>
</dbReference>
<dbReference type="OrthoDB" id="9804774at2"/>
<feature type="domain" description="Ketoreductase" evidence="3">
    <location>
        <begin position="9"/>
        <end position="201"/>
    </location>
</feature>
<name>A0A059FRY4_9PROT</name>
<evidence type="ECO:0000256" key="1">
    <source>
        <dbReference type="ARBA" id="ARBA00006484"/>
    </source>
</evidence>
<sequence length="301" mass="31230">MTPLNFDGDVVIVTGAGGGLGRSYALDLARRGARVVVNDLGGSAAGDGADASPAAQVVDVIRAEGGEAVANFDSVATQEGGKAIVQAALDAWGRVDGVICNAGILRDRSFAKLDFNDARAVVDVHLWGGINVSQPAFVAMKDNPNGGRIVLTTSASGLLGNFGQTAYGAAKMGLVGLMRSLRIEGERSGIKVNALAPIAGTRLTNNVSDDPSAPKAPDKVAPIATLLAHRDCPANGDIFMAGAGWFSRCFIGLTEGWSMPDNVTAESLLANWDKVTDETGFQQPTSVIEVSEILNRLLEPR</sequence>
<dbReference type="RefSeq" id="WP_035614685.1">
    <property type="nucleotide sequence ID" value="NZ_ARYK01000002.1"/>
</dbReference>
<dbReference type="SMART" id="SM00822">
    <property type="entry name" value="PKS_KR"/>
    <property type="match status" value="1"/>
</dbReference>
<dbReference type="AlphaFoldDB" id="A0A059FRY4"/>
<dbReference type="Pfam" id="PF00106">
    <property type="entry name" value="adh_short"/>
    <property type="match status" value="1"/>
</dbReference>
<keyword evidence="2" id="KW-0560">Oxidoreductase</keyword>
<dbReference type="InterPro" id="IPR057326">
    <property type="entry name" value="KR_dom"/>
</dbReference>
<dbReference type="PRINTS" id="PR00081">
    <property type="entry name" value="GDHRDH"/>
</dbReference>
<evidence type="ECO:0000313" key="5">
    <source>
        <dbReference type="Proteomes" id="UP000025171"/>
    </source>
</evidence>
<gene>
    <name evidence="4" type="ORF">HJO_05140</name>
</gene>
<evidence type="ECO:0000256" key="2">
    <source>
        <dbReference type="ARBA" id="ARBA00023002"/>
    </source>
</evidence>
<dbReference type="EMBL" id="ARYK01000002">
    <property type="protein sequence ID" value="KCZ93213.1"/>
    <property type="molecule type" value="Genomic_DNA"/>
</dbReference>
<dbReference type="PATRIC" id="fig|1280950.3.peg.1035"/>
<dbReference type="Proteomes" id="UP000025171">
    <property type="component" value="Unassembled WGS sequence"/>
</dbReference>
<dbReference type="Gene3D" id="3.40.50.720">
    <property type="entry name" value="NAD(P)-binding Rossmann-like Domain"/>
    <property type="match status" value="2"/>
</dbReference>
<accession>A0A059FRY4</accession>
<dbReference type="InterPro" id="IPR002347">
    <property type="entry name" value="SDR_fam"/>
</dbReference>
<dbReference type="InterPro" id="IPR051687">
    <property type="entry name" value="Peroxisomal_Beta-Oxidation"/>
</dbReference>
<organism evidence="4 5">
    <name type="scientific">Hyphomonas johnsonii MHS-2</name>
    <dbReference type="NCBI Taxonomy" id="1280950"/>
    <lineage>
        <taxon>Bacteria</taxon>
        <taxon>Pseudomonadati</taxon>
        <taxon>Pseudomonadota</taxon>
        <taxon>Alphaproteobacteria</taxon>
        <taxon>Hyphomonadales</taxon>
        <taxon>Hyphomonadaceae</taxon>
        <taxon>Hyphomonas</taxon>
    </lineage>
</organism>
<evidence type="ECO:0000313" key="4">
    <source>
        <dbReference type="EMBL" id="KCZ93213.1"/>
    </source>
</evidence>
<proteinExistence type="inferred from homology"/>
<dbReference type="eggNOG" id="COG1028">
    <property type="taxonomic scope" value="Bacteria"/>
</dbReference>
<dbReference type="InterPro" id="IPR036291">
    <property type="entry name" value="NAD(P)-bd_dom_sf"/>
</dbReference>
<dbReference type="STRING" id="1280950.HJO_05140"/>
<dbReference type="PANTHER" id="PTHR45024:SF2">
    <property type="entry name" value="SCP2 DOMAIN-CONTAINING PROTEIN"/>
    <property type="match status" value="1"/>
</dbReference>
<protein>
    <submittedName>
        <fullName evidence="4">Putative oxidoreductase</fullName>
    </submittedName>
</protein>
<dbReference type="PROSITE" id="PS00061">
    <property type="entry name" value="ADH_SHORT"/>
    <property type="match status" value="1"/>
</dbReference>
<comment type="similarity">
    <text evidence="1">Belongs to the short-chain dehydrogenases/reductases (SDR) family.</text>
</comment>
<dbReference type="GO" id="GO:0016491">
    <property type="term" value="F:oxidoreductase activity"/>
    <property type="evidence" value="ECO:0007669"/>
    <property type="project" value="UniProtKB-KW"/>
</dbReference>
<dbReference type="InterPro" id="IPR020904">
    <property type="entry name" value="Sc_DH/Rdtase_CS"/>
</dbReference>
<comment type="caution">
    <text evidence="4">The sequence shown here is derived from an EMBL/GenBank/DDBJ whole genome shotgun (WGS) entry which is preliminary data.</text>
</comment>